<dbReference type="GO" id="GO:0016829">
    <property type="term" value="F:lyase activity"/>
    <property type="evidence" value="ECO:0007669"/>
    <property type="project" value="UniProtKB-KW"/>
</dbReference>
<dbReference type="Gene3D" id="3.10.129.10">
    <property type="entry name" value="Hotdog Thioesterase"/>
    <property type="match status" value="1"/>
</dbReference>
<evidence type="ECO:0000313" key="3">
    <source>
        <dbReference type="Proteomes" id="UP001228690"/>
    </source>
</evidence>
<dbReference type="RefSeq" id="WP_326926841.1">
    <property type="nucleotide sequence ID" value="NZ_CP123443.1"/>
</dbReference>
<keyword evidence="3" id="KW-1185">Reference proteome</keyword>
<accession>A0ABY8MH49</accession>
<name>A0ABY8MH49_9SPIO</name>
<dbReference type="InterPro" id="IPR013114">
    <property type="entry name" value="FabA_FabZ"/>
</dbReference>
<evidence type="ECO:0000256" key="1">
    <source>
        <dbReference type="ARBA" id="ARBA00023239"/>
    </source>
</evidence>
<sequence length="203" mass="22757">MDANEIDRLLRKWRKKPLWSLVTEAVRWQEFRFGEDVLHKLLPHRSPFLLCGELRRFADVGLPDSPSGLLSGQNYIAADDPVFRGHFPDYPVYPGVLQLEMVGQLALCLGYFQEQLELLRGSHGSTGAPLIPAPEQDRTLNIRASRVLGAYYLRPVLPGRAVELQACQLGHSDGFFAKMFGQVIADGQVTMVCAQEVCFISED</sequence>
<dbReference type="Pfam" id="PF07977">
    <property type="entry name" value="FabA"/>
    <property type="match status" value="1"/>
</dbReference>
<evidence type="ECO:0000313" key="2">
    <source>
        <dbReference type="EMBL" id="WGK68655.1"/>
    </source>
</evidence>
<dbReference type="SUPFAM" id="SSF54637">
    <property type="entry name" value="Thioesterase/thiol ester dehydrase-isomerase"/>
    <property type="match status" value="1"/>
</dbReference>
<dbReference type="PANTHER" id="PTHR30272">
    <property type="entry name" value="3-HYDROXYACYL-[ACYL-CARRIER-PROTEIN] DEHYDRATASE"/>
    <property type="match status" value="1"/>
</dbReference>
<dbReference type="EMBL" id="CP123443">
    <property type="protein sequence ID" value="WGK68655.1"/>
    <property type="molecule type" value="Genomic_DNA"/>
</dbReference>
<gene>
    <name evidence="2" type="ORF">P0082_09215</name>
</gene>
<organism evidence="2 3">
    <name type="scientific">Candidatus Haliotispira prima</name>
    <dbReference type="NCBI Taxonomy" id="3034016"/>
    <lineage>
        <taxon>Bacteria</taxon>
        <taxon>Pseudomonadati</taxon>
        <taxon>Spirochaetota</taxon>
        <taxon>Spirochaetia</taxon>
        <taxon>Spirochaetales</taxon>
        <taxon>Spirochaetaceae</taxon>
        <taxon>Candidatus Haliotispira</taxon>
    </lineage>
</organism>
<dbReference type="PANTHER" id="PTHR30272:SF1">
    <property type="entry name" value="3-HYDROXYACYL-[ACYL-CARRIER-PROTEIN] DEHYDRATASE"/>
    <property type="match status" value="1"/>
</dbReference>
<keyword evidence="1 2" id="KW-0456">Lyase</keyword>
<protein>
    <submittedName>
        <fullName evidence="2">Beta-hydroxyacyl-ACP dehydratase</fullName>
        <ecNumber evidence="2">4.2.1.-</ecNumber>
    </submittedName>
</protein>
<dbReference type="EC" id="4.2.1.-" evidence="2"/>
<dbReference type="InterPro" id="IPR029069">
    <property type="entry name" value="HotDog_dom_sf"/>
</dbReference>
<proteinExistence type="predicted"/>
<dbReference type="Proteomes" id="UP001228690">
    <property type="component" value="Chromosome"/>
</dbReference>
<reference evidence="2 3" key="1">
    <citation type="submission" date="2023-04" db="EMBL/GenBank/DDBJ databases">
        <title>Spirochaete genome identified in red abalone sample constitutes a novel genus.</title>
        <authorList>
            <person name="Sharma S.P."/>
            <person name="Purcell C.M."/>
            <person name="Hyde J.R."/>
            <person name="Severin A.J."/>
        </authorList>
    </citation>
    <scope>NUCLEOTIDE SEQUENCE [LARGE SCALE GENOMIC DNA]</scope>
    <source>
        <strain evidence="2 3">SP-2023</strain>
    </source>
</reference>